<evidence type="ECO:0000256" key="2">
    <source>
        <dbReference type="ARBA" id="ARBA00005801"/>
    </source>
</evidence>
<feature type="transmembrane region" description="Helical" evidence="7">
    <location>
        <begin position="136"/>
        <end position="167"/>
    </location>
</feature>
<feature type="transmembrane region" description="Helical" evidence="7">
    <location>
        <begin position="77"/>
        <end position="96"/>
    </location>
</feature>
<accession>A0A2M8FB04</accession>
<evidence type="ECO:0000256" key="1">
    <source>
        <dbReference type="ARBA" id="ARBA00004651"/>
    </source>
</evidence>
<dbReference type="PANTHER" id="PTHR30487:SF0">
    <property type="entry name" value="PREPILIN LEADER PEPTIDASE_N-METHYLTRANSFERASE-RELATED"/>
    <property type="match status" value="1"/>
</dbReference>
<feature type="transmembrane region" description="Helical" evidence="7">
    <location>
        <begin position="229"/>
        <end position="252"/>
    </location>
</feature>
<proteinExistence type="inferred from homology"/>
<keyword evidence="3" id="KW-1003">Cell membrane</keyword>
<evidence type="ECO:0000256" key="6">
    <source>
        <dbReference type="ARBA" id="ARBA00023136"/>
    </source>
</evidence>
<keyword evidence="6 7" id="KW-0472">Membrane</keyword>
<dbReference type="Proteomes" id="UP000231456">
    <property type="component" value="Unassembled WGS sequence"/>
</dbReference>
<organism evidence="10 11">
    <name type="scientific">Candidatus Magasanikbacteria bacterium CG_4_9_14_0_2_um_filter_42_11</name>
    <dbReference type="NCBI Taxonomy" id="1974643"/>
    <lineage>
        <taxon>Bacteria</taxon>
        <taxon>Candidatus Magasanikiibacteriota</taxon>
    </lineage>
</organism>
<evidence type="ECO:0000313" key="11">
    <source>
        <dbReference type="Proteomes" id="UP000231456"/>
    </source>
</evidence>
<comment type="similarity">
    <text evidence="2">Belongs to the peptidase A24 family.</text>
</comment>
<keyword evidence="4 7" id="KW-0812">Transmembrane</keyword>
<dbReference type="PANTHER" id="PTHR30487">
    <property type="entry name" value="TYPE 4 PREPILIN-LIKE PROTEINS LEADER PEPTIDE-PROCESSING ENZYME"/>
    <property type="match status" value="1"/>
</dbReference>
<evidence type="ECO:0008006" key="12">
    <source>
        <dbReference type="Google" id="ProtNLM"/>
    </source>
</evidence>
<dbReference type="InterPro" id="IPR010627">
    <property type="entry name" value="Prepilin_pept_A24_N"/>
</dbReference>
<comment type="subcellular location">
    <subcellularLocation>
        <location evidence="1">Cell membrane</location>
        <topology evidence="1">Multi-pass membrane protein</topology>
    </subcellularLocation>
</comment>
<dbReference type="AlphaFoldDB" id="A0A2M8FB04"/>
<evidence type="ECO:0000259" key="9">
    <source>
        <dbReference type="Pfam" id="PF06750"/>
    </source>
</evidence>
<dbReference type="GO" id="GO:0006465">
    <property type="term" value="P:signal peptide processing"/>
    <property type="evidence" value="ECO:0007669"/>
    <property type="project" value="TreeGrafter"/>
</dbReference>
<dbReference type="Pfam" id="PF01478">
    <property type="entry name" value="Peptidase_A24"/>
    <property type="match status" value="1"/>
</dbReference>
<evidence type="ECO:0000313" key="10">
    <source>
        <dbReference type="EMBL" id="PJC52910.1"/>
    </source>
</evidence>
<evidence type="ECO:0000256" key="4">
    <source>
        <dbReference type="ARBA" id="ARBA00022692"/>
    </source>
</evidence>
<comment type="caution">
    <text evidence="10">The sequence shown here is derived from an EMBL/GenBank/DDBJ whole genome shotgun (WGS) entry which is preliminary data.</text>
</comment>
<dbReference type="Pfam" id="PF06750">
    <property type="entry name" value="A24_N_bact"/>
    <property type="match status" value="1"/>
</dbReference>
<dbReference type="InterPro" id="IPR050882">
    <property type="entry name" value="Prepilin_peptidase/N-MTase"/>
</dbReference>
<feature type="domain" description="Prepilin peptidase A24 N-terminal" evidence="9">
    <location>
        <begin position="14"/>
        <end position="95"/>
    </location>
</feature>
<dbReference type="GO" id="GO:0005886">
    <property type="term" value="C:plasma membrane"/>
    <property type="evidence" value="ECO:0007669"/>
    <property type="project" value="UniProtKB-SubCell"/>
</dbReference>
<name>A0A2M8FB04_9BACT</name>
<dbReference type="EMBL" id="PFRH01000015">
    <property type="protein sequence ID" value="PJC52910.1"/>
    <property type="molecule type" value="Genomic_DNA"/>
</dbReference>
<feature type="domain" description="Prepilin type IV endopeptidase peptidase" evidence="8">
    <location>
        <begin position="110"/>
        <end position="212"/>
    </location>
</feature>
<keyword evidence="5 7" id="KW-1133">Transmembrane helix</keyword>
<feature type="transmembrane region" description="Helical" evidence="7">
    <location>
        <begin position="108"/>
        <end position="124"/>
    </location>
</feature>
<dbReference type="Gene3D" id="1.20.120.1220">
    <property type="match status" value="1"/>
</dbReference>
<dbReference type="GO" id="GO:0004190">
    <property type="term" value="F:aspartic-type endopeptidase activity"/>
    <property type="evidence" value="ECO:0007669"/>
    <property type="project" value="InterPro"/>
</dbReference>
<gene>
    <name evidence="10" type="ORF">CO030_00405</name>
</gene>
<feature type="transmembrane region" description="Helical" evidence="7">
    <location>
        <begin position="187"/>
        <end position="217"/>
    </location>
</feature>
<evidence type="ECO:0000256" key="5">
    <source>
        <dbReference type="ARBA" id="ARBA00022989"/>
    </source>
</evidence>
<protein>
    <recommendedName>
        <fullName evidence="12">Prepilin peptidase</fullName>
    </recommendedName>
</protein>
<evidence type="ECO:0000259" key="8">
    <source>
        <dbReference type="Pfam" id="PF01478"/>
    </source>
</evidence>
<sequence length="256" mass="29399">MIQYSYMIILFFTILGVLFGSFLNAWMWRTRAGKSVLRGRSHCPKCNNALTWKENIPLLSYLWLRGRCLNCQKRISLQYPVVEFVVGFLFGFSAWFHDAQFLLIFRDAYILFFLTFVFVYDVIYQEIWDRMTTYPAFLLLIPTAMFGWHSGMSVTVGVVVGAGFFLLQYLISKGKWIGGGDIRLGMFMGVILGWPLILVALFFAYVGGTLFVLPFLMFGKKKMASRVPFGAYLTLATTVTMYYGTDIVQWYVGLIS</sequence>
<feature type="transmembrane region" description="Helical" evidence="7">
    <location>
        <begin position="6"/>
        <end position="28"/>
    </location>
</feature>
<reference evidence="11" key="1">
    <citation type="submission" date="2017-09" db="EMBL/GenBank/DDBJ databases">
        <title>Depth-based differentiation of microbial function through sediment-hosted aquifers and enrichment of novel symbionts in the deep terrestrial subsurface.</title>
        <authorList>
            <person name="Probst A.J."/>
            <person name="Ladd B."/>
            <person name="Jarett J.K."/>
            <person name="Geller-Mcgrath D.E."/>
            <person name="Sieber C.M.K."/>
            <person name="Emerson J.B."/>
            <person name="Anantharaman K."/>
            <person name="Thomas B.C."/>
            <person name="Malmstrom R."/>
            <person name="Stieglmeier M."/>
            <person name="Klingl A."/>
            <person name="Woyke T."/>
            <person name="Ryan C.M."/>
            <person name="Banfield J.F."/>
        </authorList>
    </citation>
    <scope>NUCLEOTIDE SEQUENCE [LARGE SCALE GENOMIC DNA]</scope>
</reference>
<dbReference type="InterPro" id="IPR000045">
    <property type="entry name" value="Prepilin_IV_endopep_pep"/>
</dbReference>
<evidence type="ECO:0000256" key="7">
    <source>
        <dbReference type="SAM" id="Phobius"/>
    </source>
</evidence>
<evidence type="ECO:0000256" key="3">
    <source>
        <dbReference type="ARBA" id="ARBA00022475"/>
    </source>
</evidence>